<gene>
    <name evidence="3" type="ORF">AACH11_21550</name>
</gene>
<protein>
    <submittedName>
        <fullName evidence="3">Uncharacterized protein</fullName>
    </submittedName>
</protein>
<dbReference type="Proteomes" id="UP001368500">
    <property type="component" value="Unassembled WGS sequence"/>
</dbReference>
<name>A0ABU9BF47_9BURK</name>
<dbReference type="RefSeq" id="WP_341376338.1">
    <property type="nucleotide sequence ID" value="NZ_JBBUTF010000026.1"/>
</dbReference>
<dbReference type="SUPFAM" id="SSF51126">
    <property type="entry name" value="Pectin lyase-like"/>
    <property type="match status" value="1"/>
</dbReference>
<dbReference type="InterPro" id="IPR011050">
    <property type="entry name" value="Pectin_lyase_fold/virulence"/>
</dbReference>
<feature type="compositionally biased region" description="Pro residues" evidence="1">
    <location>
        <begin position="73"/>
        <end position="85"/>
    </location>
</feature>
<feature type="signal peptide" evidence="2">
    <location>
        <begin position="1"/>
        <end position="37"/>
    </location>
</feature>
<comment type="caution">
    <text evidence="3">The sequence shown here is derived from an EMBL/GenBank/DDBJ whole genome shotgun (WGS) entry which is preliminary data.</text>
</comment>
<dbReference type="Gene3D" id="2.160.20.20">
    <property type="match status" value="1"/>
</dbReference>
<feature type="compositionally biased region" description="Gly residues" evidence="1">
    <location>
        <begin position="54"/>
        <end position="72"/>
    </location>
</feature>
<keyword evidence="2" id="KW-0732">Signal</keyword>
<accession>A0ABU9BF47</accession>
<feature type="compositionally biased region" description="Low complexity" evidence="1">
    <location>
        <begin position="35"/>
        <end position="53"/>
    </location>
</feature>
<organism evidence="3 4">
    <name type="scientific">Pseudaquabacterium rugosum</name>
    <dbReference type="NCBI Taxonomy" id="2984194"/>
    <lineage>
        <taxon>Bacteria</taxon>
        <taxon>Pseudomonadati</taxon>
        <taxon>Pseudomonadota</taxon>
        <taxon>Betaproteobacteria</taxon>
        <taxon>Burkholderiales</taxon>
        <taxon>Sphaerotilaceae</taxon>
        <taxon>Pseudaquabacterium</taxon>
    </lineage>
</organism>
<evidence type="ECO:0000256" key="1">
    <source>
        <dbReference type="SAM" id="MobiDB-lite"/>
    </source>
</evidence>
<dbReference type="InterPro" id="IPR012332">
    <property type="entry name" value="Autotransporter_pectin_lyase_C"/>
</dbReference>
<proteinExistence type="predicted"/>
<sequence length="513" mass="52610">MSCTPILRRPAAVLSSLLCAMALAILSLSVMPPAARAQGMPGAPGGAMAPAMQGGPGAASGPGAPGGPGGPAGGPPLPAGLPPMPPQEPVVLVPVVEIVDGQWRAGDPAAAAQVRGQDGRQALRIVSTRDQVNGLIVRGRGQTTLKGARIEIRGRGKSDFDGIAAGLLVKDDAQLTLHDARIVTRGVVASAITATDRSTLEVRRSHLVAEGGPLPSGYTRRIGPGMMEPPTPLGLSGTARTTLALGSAKVRYVDSHIEAEAWGALSTDAARGATLQADRCTIVVRRSGYGTYSDNGAAVILNDSRMTVPTFGGVIAGQASLTLNRVVSQSGGNTVMIHSVMGQPQEVGTLHIDGGTLHSTNAAIVVKSANADIVLRRTTLRADNGDLLLGVANDDAFATRTQGAVVPGIRALVQDSTLQGHLVHLDKDRAMRVRLQGSRLQGRVQDVELALDAGSHWLATADSRVRLAPGTPLERIDARPGVTITALAQPGGLAVGEHRLASGGRLLIQADPG</sequence>
<evidence type="ECO:0000256" key="2">
    <source>
        <dbReference type="SAM" id="SignalP"/>
    </source>
</evidence>
<evidence type="ECO:0000313" key="3">
    <source>
        <dbReference type="EMBL" id="MEK8028552.1"/>
    </source>
</evidence>
<reference evidence="3 4" key="1">
    <citation type="submission" date="2024-04" db="EMBL/GenBank/DDBJ databases">
        <title>Novel species of the genus Ideonella isolated from streams.</title>
        <authorList>
            <person name="Lu H."/>
        </authorList>
    </citation>
    <scope>NUCLEOTIDE SEQUENCE [LARGE SCALE GENOMIC DNA]</scope>
    <source>
        <strain evidence="3 4">BYS139W</strain>
    </source>
</reference>
<feature type="region of interest" description="Disordered" evidence="1">
    <location>
        <begin position="35"/>
        <end position="85"/>
    </location>
</feature>
<dbReference type="EMBL" id="JBBUTF010000026">
    <property type="protein sequence ID" value="MEK8028552.1"/>
    <property type="molecule type" value="Genomic_DNA"/>
</dbReference>
<keyword evidence="4" id="KW-1185">Reference proteome</keyword>
<feature type="chain" id="PRO_5046985364" evidence="2">
    <location>
        <begin position="38"/>
        <end position="513"/>
    </location>
</feature>
<evidence type="ECO:0000313" key="4">
    <source>
        <dbReference type="Proteomes" id="UP001368500"/>
    </source>
</evidence>